<dbReference type="FunFam" id="3.40.50.1370:FF:000002">
    <property type="entry name" value="Aspartate carbamoyltransferase 2"/>
    <property type="match status" value="1"/>
</dbReference>
<dbReference type="InterPro" id="IPR006132">
    <property type="entry name" value="Asp/Orn_carbamoyltranf_P-bd"/>
</dbReference>
<accession>I0I6L6</accession>
<feature type="domain" description="Aspartate/ornithine carbamoyltransferase Asp/Orn-binding" evidence="8">
    <location>
        <begin position="172"/>
        <end position="320"/>
    </location>
</feature>
<evidence type="ECO:0000313" key="10">
    <source>
        <dbReference type="EMBL" id="BAM00904.1"/>
    </source>
</evidence>
<dbReference type="InterPro" id="IPR002082">
    <property type="entry name" value="Asp_carbamoyltransf"/>
</dbReference>
<dbReference type="Proteomes" id="UP000007880">
    <property type="component" value="Chromosome"/>
</dbReference>
<dbReference type="Gene3D" id="3.40.50.1370">
    <property type="entry name" value="Aspartate/ornithine carbamoyltransferase"/>
    <property type="match status" value="2"/>
</dbReference>
<feature type="binding site" evidence="7">
    <location>
        <position position="185"/>
    </location>
    <ligand>
        <name>L-aspartate</name>
        <dbReference type="ChEBI" id="CHEBI:29991"/>
    </ligand>
</feature>
<dbReference type="RefSeq" id="WP_014434131.1">
    <property type="nucleotide sequence ID" value="NC_017079.1"/>
</dbReference>
<dbReference type="Pfam" id="PF00185">
    <property type="entry name" value="OTCace"/>
    <property type="match status" value="1"/>
</dbReference>
<gene>
    <name evidence="7 10" type="primary">pyrB</name>
    <name evidence="10" type="ordered locus">CLDAP_28640</name>
</gene>
<protein>
    <recommendedName>
        <fullName evidence="7">Aspartate carbamoyltransferase</fullName>
        <ecNumber evidence="7">2.1.3.2</ecNumber>
    </recommendedName>
    <alternativeName>
        <fullName evidence="7">Aspartate transcarbamylase</fullName>
        <shortName evidence="7">ATCase</shortName>
    </alternativeName>
</protein>
<dbReference type="HOGENOM" id="CLU_043846_1_0_0"/>
<evidence type="ECO:0000256" key="1">
    <source>
        <dbReference type="ARBA" id="ARBA00004852"/>
    </source>
</evidence>
<name>I0I6L6_CALAS</name>
<dbReference type="PRINTS" id="PR00100">
    <property type="entry name" value="AOTCASE"/>
</dbReference>
<dbReference type="KEGG" id="cap:CLDAP_28640"/>
<feature type="binding site" evidence="7">
    <location>
        <position position="286"/>
    </location>
    <ligand>
        <name>carbamoyl phosphate</name>
        <dbReference type="ChEBI" id="CHEBI:58228"/>
    </ligand>
</feature>
<comment type="pathway">
    <text evidence="1 7">Pyrimidine metabolism; UMP biosynthesis via de novo pathway; (S)-dihydroorotate from bicarbonate: step 2/3.</text>
</comment>
<evidence type="ECO:0000256" key="6">
    <source>
        <dbReference type="ARBA" id="ARBA00048859"/>
    </source>
</evidence>
<comment type="function">
    <text evidence="5 7">Catalyzes the condensation of carbamoyl phosphate and aspartate to form carbamoyl aspartate and inorganic phosphate, the committed step in the de novo pyrimidine nucleotide biosynthesis pathway.</text>
</comment>
<dbReference type="NCBIfam" id="NF002032">
    <property type="entry name" value="PRK00856.1"/>
    <property type="match status" value="1"/>
</dbReference>
<dbReference type="EC" id="2.1.3.2" evidence="7"/>
<feature type="binding site" evidence="7">
    <location>
        <position position="152"/>
    </location>
    <ligand>
        <name>carbamoyl phosphate</name>
        <dbReference type="ChEBI" id="CHEBI:58228"/>
    </ligand>
</feature>
<feature type="domain" description="Aspartate/ornithine carbamoyltransferase carbamoyl-P binding" evidence="9">
    <location>
        <begin position="24"/>
        <end position="165"/>
    </location>
</feature>
<feature type="binding site" evidence="7">
    <location>
        <position position="75"/>
    </location>
    <ligand>
        <name>carbamoyl phosphate</name>
        <dbReference type="ChEBI" id="CHEBI:58228"/>
    </ligand>
</feature>
<dbReference type="EMBL" id="AP012337">
    <property type="protein sequence ID" value="BAM00904.1"/>
    <property type="molecule type" value="Genomic_DNA"/>
</dbReference>
<dbReference type="PANTHER" id="PTHR45753:SF6">
    <property type="entry name" value="ASPARTATE CARBAMOYLTRANSFERASE"/>
    <property type="match status" value="1"/>
</dbReference>
<dbReference type="InterPro" id="IPR006131">
    <property type="entry name" value="Asp_carbamoyltransf_Asp/Orn-bd"/>
</dbReference>
<dbReference type="SUPFAM" id="SSF53671">
    <property type="entry name" value="Aspartate/ornithine carbamoyltransferase"/>
    <property type="match status" value="1"/>
</dbReference>
<comment type="subunit">
    <text evidence="7">Heterododecamer (2C3:3R2) of six catalytic PyrB chains organized as two trimers (C3), and six regulatory PyrI chains organized as three dimers (R2).</text>
</comment>
<dbReference type="PATRIC" id="fig|926550.5.peg.3107"/>
<evidence type="ECO:0000259" key="9">
    <source>
        <dbReference type="Pfam" id="PF02729"/>
    </source>
</evidence>
<dbReference type="STRING" id="926550.CLDAP_28640"/>
<dbReference type="eggNOG" id="COG0540">
    <property type="taxonomic scope" value="Bacteria"/>
</dbReference>
<evidence type="ECO:0000256" key="5">
    <source>
        <dbReference type="ARBA" id="ARBA00043884"/>
    </source>
</evidence>
<dbReference type="GO" id="GO:0016597">
    <property type="term" value="F:amino acid binding"/>
    <property type="evidence" value="ECO:0007669"/>
    <property type="project" value="InterPro"/>
</dbReference>
<keyword evidence="4 7" id="KW-0665">Pyrimidine biosynthesis</keyword>
<dbReference type="PROSITE" id="PS00097">
    <property type="entry name" value="CARBAMOYLTRANSFERASE"/>
    <property type="match status" value="1"/>
</dbReference>
<sequence>MEPKIKQVDSMAANRTDNGFYGQDIISVSQFDRTKLDYIFNVADEMRVLVERFGSADLLQGKILANLFYEPSTRTSSSFMAAMLRLGGQVIPINNVQYSSVTKGESLPDTVRTLESYADIIVIRHPEVGSAAIAAHYASKPVINAGDGVGEHPTQALLDLYTIIEALGEVGGLKVAMVGDLKYGRTVHSLTKLLVNYPVEFVFVSPEILRMPKDVLEVLDRTGHAYEEREDVHEIIGDVDVLYVTRVQKERFTDLAEYDMVKDRYIVDPELMSRAKARMIVMHPLPRVNEISYAVDNDPRAAYFRQMRNGMYIRMALLAAVLGKA</sequence>
<dbReference type="NCBIfam" id="TIGR00670">
    <property type="entry name" value="asp_carb_tr"/>
    <property type="match status" value="1"/>
</dbReference>
<dbReference type="UniPathway" id="UPA00070">
    <property type="reaction ID" value="UER00116"/>
</dbReference>
<dbReference type="GO" id="GO:0006520">
    <property type="term" value="P:amino acid metabolic process"/>
    <property type="evidence" value="ECO:0007669"/>
    <property type="project" value="InterPro"/>
</dbReference>
<evidence type="ECO:0000256" key="4">
    <source>
        <dbReference type="ARBA" id="ARBA00022975"/>
    </source>
</evidence>
<dbReference type="GO" id="GO:0044205">
    <property type="term" value="P:'de novo' UMP biosynthetic process"/>
    <property type="evidence" value="ECO:0007669"/>
    <property type="project" value="UniProtKB-UniRule"/>
</dbReference>
<dbReference type="HAMAP" id="MF_00001">
    <property type="entry name" value="Asp_carb_tr"/>
    <property type="match status" value="1"/>
</dbReference>
<keyword evidence="3 7" id="KW-0808">Transferase</keyword>
<feature type="binding site" evidence="7">
    <location>
        <position position="103"/>
    </location>
    <ligand>
        <name>L-aspartate</name>
        <dbReference type="ChEBI" id="CHEBI:29991"/>
    </ligand>
</feature>
<keyword evidence="11" id="KW-1185">Reference proteome</keyword>
<evidence type="ECO:0000313" key="11">
    <source>
        <dbReference type="Proteomes" id="UP000007880"/>
    </source>
</evidence>
<dbReference type="GO" id="GO:0004070">
    <property type="term" value="F:aspartate carbamoyltransferase activity"/>
    <property type="evidence" value="ECO:0007669"/>
    <property type="project" value="UniProtKB-UniRule"/>
</dbReference>
<comment type="similarity">
    <text evidence="2 7">Belongs to the aspartate/ornithine carbamoyltransferase superfamily. ATCase family.</text>
</comment>
<dbReference type="GO" id="GO:0006207">
    <property type="term" value="P:'de novo' pyrimidine nucleobase biosynthetic process"/>
    <property type="evidence" value="ECO:0007669"/>
    <property type="project" value="InterPro"/>
</dbReference>
<dbReference type="PRINTS" id="PR00101">
    <property type="entry name" value="ATCASE"/>
</dbReference>
<dbReference type="InterPro" id="IPR036901">
    <property type="entry name" value="Asp/Orn_carbamoylTrfase_sf"/>
</dbReference>
<dbReference type="AlphaFoldDB" id="I0I6L6"/>
<comment type="catalytic activity">
    <reaction evidence="6 7">
        <text>carbamoyl phosphate + L-aspartate = N-carbamoyl-L-aspartate + phosphate + H(+)</text>
        <dbReference type="Rhea" id="RHEA:20013"/>
        <dbReference type="ChEBI" id="CHEBI:15378"/>
        <dbReference type="ChEBI" id="CHEBI:29991"/>
        <dbReference type="ChEBI" id="CHEBI:32814"/>
        <dbReference type="ChEBI" id="CHEBI:43474"/>
        <dbReference type="ChEBI" id="CHEBI:58228"/>
        <dbReference type="EC" id="2.1.3.2"/>
    </reaction>
</comment>
<feature type="binding site" evidence="7">
    <location>
        <position position="74"/>
    </location>
    <ligand>
        <name>carbamoyl phosphate</name>
        <dbReference type="ChEBI" id="CHEBI:58228"/>
    </ligand>
</feature>
<dbReference type="PANTHER" id="PTHR45753">
    <property type="entry name" value="ORNITHINE CARBAMOYLTRANSFERASE, MITOCHONDRIAL"/>
    <property type="match status" value="1"/>
</dbReference>
<feature type="binding site" evidence="7">
    <location>
        <position position="155"/>
    </location>
    <ligand>
        <name>carbamoyl phosphate</name>
        <dbReference type="ChEBI" id="CHEBI:58228"/>
    </ligand>
</feature>
<dbReference type="Pfam" id="PF02729">
    <property type="entry name" value="OTCace_N"/>
    <property type="match status" value="1"/>
</dbReference>
<feature type="binding site" evidence="7">
    <location>
        <position position="285"/>
    </location>
    <ligand>
        <name>carbamoyl phosphate</name>
        <dbReference type="ChEBI" id="CHEBI:58228"/>
    </ligand>
</feature>
<dbReference type="FunFam" id="3.40.50.1370:FF:000005">
    <property type="entry name" value="CAD protein-like isoform X1"/>
    <property type="match status" value="1"/>
</dbReference>
<feature type="binding site" evidence="7">
    <location>
        <position position="246"/>
    </location>
    <ligand>
        <name>L-aspartate</name>
        <dbReference type="ChEBI" id="CHEBI:29991"/>
    </ligand>
</feature>
<dbReference type="InterPro" id="IPR006130">
    <property type="entry name" value="Asp/Orn_carbamoylTrfase"/>
</dbReference>
<organism evidence="10 11">
    <name type="scientific">Caldilinea aerophila (strain DSM 14535 / JCM 11387 / NBRC 104270 / STL-6-O1)</name>
    <dbReference type="NCBI Taxonomy" id="926550"/>
    <lineage>
        <taxon>Bacteria</taxon>
        <taxon>Bacillati</taxon>
        <taxon>Chloroflexota</taxon>
        <taxon>Caldilineae</taxon>
        <taxon>Caldilineales</taxon>
        <taxon>Caldilineaceae</taxon>
        <taxon>Caldilinea</taxon>
    </lineage>
</organism>
<proteinExistence type="inferred from homology"/>
<evidence type="ECO:0000256" key="2">
    <source>
        <dbReference type="ARBA" id="ARBA00008896"/>
    </source>
</evidence>
<evidence type="ECO:0000259" key="8">
    <source>
        <dbReference type="Pfam" id="PF00185"/>
    </source>
</evidence>
<dbReference type="OrthoDB" id="9774690at2"/>
<evidence type="ECO:0000256" key="7">
    <source>
        <dbReference type="HAMAP-Rule" id="MF_00001"/>
    </source>
</evidence>
<reference evidence="10 11" key="1">
    <citation type="submission" date="2012-02" db="EMBL/GenBank/DDBJ databases">
        <title>Complete genome sequence of Caldilinea aerophila DSM 14535 (= NBRC 102666).</title>
        <authorList>
            <person name="Oguchi A."/>
            <person name="Hosoyama A."/>
            <person name="Sekine M."/>
            <person name="Fukai R."/>
            <person name="Kato Y."/>
            <person name="Nakamura S."/>
            <person name="Hanada S."/>
            <person name="Yamazaki S."/>
            <person name="Fujita N."/>
        </authorList>
    </citation>
    <scope>NUCLEOTIDE SEQUENCE [LARGE SCALE GENOMIC DNA]</scope>
    <source>
        <strain evidence="11">DSM 14535 / JCM 11387 / NBRC 104270 / STL-6-O1</strain>
    </source>
</reference>
<feature type="binding site" evidence="7">
    <location>
        <position position="124"/>
    </location>
    <ligand>
        <name>carbamoyl phosphate</name>
        <dbReference type="ChEBI" id="CHEBI:58228"/>
    </ligand>
</feature>
<evidence type="ECO:0000256" key="3">
    <source>
        <dbReference type="ARBA" id="ARBA00022679"/>
    </source>
</evidence>